<name>A0ABV9H1L5_9HYPH</name>
<evidence type="ECO:0000313" key="3">
    <source>
        <dbReference type="Proteomes" id="UP001596042"/>
    </source>
</evidence>
<feature type="chain" id="PRO_5046006327" evidence="1">
    <location>
        <begin position="30"/>
        <end position="121"/>
    </location>
</feature>
<comment type="caution">
    <text evidence="2">The sequence shown here is derived from an EMBL/GenBank/DDBJ whole genome shotgun (WGS) entry which is preliminary data.</text>
</comment>
<accession>A0ABV9H1L5</accession>
<keyword evidence="3" id="KW-1185">Reference proteome</keyword>
<reference evidence="3" key="1">
    <citation type="journal article" date="2019" name="Int. J. Syst. Evol. Microbiol.">
        <title>The Global Catalogue of Microorganisms (GCM) 10K type strain sequencing project: providing services to taxonomists for standard genome sequencing and annotation.</title>
        <authorList>
            <consortium name="The Broad Institute Genomics Platform"/>
            <consortium name="The Broad Institute Genome Sequencing Center for Infectious Disease"/>
            <person name="Wu L."/>
            <person name="Ma J."/>
        </authorList>
    </citation>
    <scope>NUCLEOTIDE SEQUENCE [LARGE SCALE GENOMIC DNA]</scope>
    <source>
        <strain evidence="3">CGMCC 1.15731</strain>
    </source>
</reference>
<keyword evidence="1" id="KW-0732">Signal</keyword>
<evidence type="ECO:0000256" key="1">
    <source>
        <dbReference type="SAM" id="SignalP"/>
    </source>
</evidence>
<dbReference type="Pfam" id="PF11021">
    <property type="entry name" value="DUF2613"/>
    <property type="match status" value="1"/>
</dbReference>
<sequence>MSALSFKSIMITAALGLATVFGAAASANATSPASLPAVSQTDNALLVDVQYRPGDRRHHGHWHGHRGRACSVQAARMKASRMGIRNARIAHRGRIVEARGMRHGRPARIAFANVPGCPVLR</sequence>
<proteinExistence type="predicted"/>
<dbReference type="Proteomes" id="UP001596042">
    <property type="component" value="Unassembled WGS sequence"/>
</dbReference>
<dbReference type="EMBL" id="JBHSEL010000035">
    <property type="protein sequence ID" value="MFC4624326.1"/>
    <property type="molecule type" value="Genomic_DNA"/>
</dbReference>
<evidence type="ECO:0000313" key="2">
    <source>
        <dbReference type="EMBL" id="MFC4624326.1"/>
    </source>
</evidence>
<dbReference type="InterPro" id="IPR022566">
    <property type="entry name" value="DUF2613"/>
</dbReference>
<organism evidence="2 3">
    <name type="scientific">Daeguia caeni</name>
    <dbReference type="NCBI Taxonomy" id="439612"/>
    <lineage>
        <taxon>Bacteria</taxon>
        <taxon>Pseudomonadati</taxon>
        <taxon>Pseudomonadota</taxon>
        <taxon>Alphaproteobacteria</taxon>
        <taxon>Hyphomicrobiales</taxon>
        <taxon>Brucellaceae</taxon>
        <taxon>Daeguia</taxon>
    </lineage>
</organism>
<feature type="signal peptide" evidence="1">
    <location>
        <begin position="1"/>
        <end position="29"/>
    </location>
</feature>
<dbReference type="RefSeq" id="WP_374833215.1">
    <property type="nucleotide sequence ID" value="NZ_JBHEEZ010000022.1"/>
</dbReference>
<protein>
    <submittedName>
        <fullName evidence="2">DUF2613 family protein</fullName>
    </submittedName>
</protein>
<gene>
    <name evidence="2" type="ORF">ACFO1V_03655</name>
</gene>